<dbReference type="AlphaFoldDB" id="M9LD18"/>
<keyword evidence="2" id="KW-1185">Reference proteome</keyword>
<sequence>MGRFLDLRISENSSLFGFPDIAVSTTPELIGVIGLQTQNVAGTGTNGLIVHLSGTVGVTADAVGTVVLNVQRGATTVFGGGDIIYTAVAGVVTTLTGADVISFTASDINAPAAAQTEYTLFISVPTTEAIVTRVGPENFVGIAQDGLASTP</sequence>
<reference evidence="1 2" key="1">
    <citation type="submission" date="2012-10" db="EMBL/GenBank/DDBJ databases">
        <title>Draft Genome Sequence of Paenibacillus popilliae ATCC 14706T.</title>
        <authorList>
            <person name="Iiyama K."/>
            <person name="Mori K."/>
            <person name="Mon H."/>
            <person name="Chieda Y."/>
            <person name="Lee J.M."/>
            <person name="Kusakabe T."/>
            <person name="Tashiro K."/>
            <person name="Asano S."/>
            <person name="Yasunaga-Aoki C."/>
            <person name="Shimizu S."/>
        </authorList>
    </citation>
    <scope>NUCLEOTIDE SEQUENCE [LARGE SCALE GENOMIC DNA]</scope>
    <source>
        <strain evidence="1 2">ATCC 14706</strain>
    </source>
</reference>
<comment type="caution">
    <text evidence="1">The sequence shown here is derived from an EMBL/GenBank/DDBJ whole genome shotgun (WGS) entry which is preliminary data.</text>
</comment>
<dbReference type="Proteomes" id="UP000029453">
    <property type="component" value="Unassembled WGS sequence"/>
</dbReference>
<proteinExistence type="predicted"/>
<protein>
    <submittedName>
        <fullName evidence="1">NADPH-dependent glutamate synthase</fullName>
    </submittedName>
</protein>
<evidence type="ECO:0000313" key="1">
    <source>
        <dbReference type="EMBL" id="GAC44152.1"/>
    </source>
</evidence>
<accession>M9LD18</accession>
<dbReference type="RefSeq" id="WP_006287938.1">
    <property type="nucleotide sequence ID" value="NZ_BALG01000354.1"/>
</dbReference>
<dbReference type="OrthoDB" id="2641610at2"/>
<name>M9LD18_PAEPP</name>
<evidence type="ECO:0000313" key="2">
    <source>
        <dbReference type="Proteomes" id="UP000029453"/>
    </source>
</evidence>
<organism evidence="1 2">
    <name type="scientific">Paenibacillus popilliae ATCC 14706</name>
    <dbReference type="NCBI Taxonomy" id="1212764"/>
    <lineage>
        <taxon>Bacteria</taxon>
        <taxon>Bacillati</taxon>
        <taxon>Bacillota</taxon>
        <taxon>Bacilli</taxon>
        <taxon>Bacillales</taxon>
        <taxon>Paenibacillaceae</taxon>
        <taxon>Paenibacillus</taxon>
    </lineage>
</organism>
<gene>
    <name evidence="1" type="ORF">PPOP_3555</name>
</gene>
<dbReference type="EMBL" id="BALG01000354">
    <property type="protein sequence ID" value="GAC44152.1"/>
    <property type="molecule type" value="Genomic_DNA"/>
</dbReference>